<gene>
    <name evidence="1" type="ORF">LCGC14_0773700</name>
</gene>
<proteinExistence type="predicted"/>
<evidence type="ECO:0000313" key="1">
    <source>
        <dbReference type="EMBL" id="KKN36428.1"/>
    </source>
</evidence>
<comment type="caution">
    <text evidence="1">The sequence shown here is derived from an EMBL/GenBank/DDBJ whole genome shotgun (WGS) entry which is preliminary data.</text>
</comment>
<protein>
    <submittedName>
        <fullName evidence="1">Uncharacterized protein</fullName>
    </submittedName>
</protein>
<organism evidence="1">
    <name type="scientific">marine sediment metagenome</name>
    <dbReference type="NCBI Taxonomy" id="412755"/>
    <lineage>
        <taxon>unclassified sequences</taxon>
        <taxon>metagenomes</taxon>
        <taxon>ecological metagenomes</taxon>
    </lineage>
</organism>
<dbReference type="EMBL" id="LAZR01001966">
    <property type="protein sequence ID" value="KKN36428.1"/>
    <property type="molecule type" value="Genomic_DNA"/>
</dbReference>
<accession>A0A0F9T4G6</accession>
<name>A0A0F9T4G6_9ZZZZ</name>
<sequence length="141" mass="15045">MYLDAAVDKELVLDDGVVGAGAGYLVTGLSQVGGSDAAIDVGRDVGAATQNAKRFPDISFNINVTSIDTADANETYLATLEWADDNTFGTLVDSSPAVNIVAGRNFFTTKVLGRWVRLRYTLTGTTPILKVERAYLSSYSQ</sequence>
<dbReference type="AlphaFoldDB" id="A0A0F9T4G6"/>
<reference evidence="1" key="1">
    <citation type="journal article" date="2015" name="Nature">
        <title>Complex archaea that bridge the gap between prokaryotes and eukaryotes.</title>
        <authorList>
            <person name="Spang A."/>
            <person name="Saw J.H."/>
            <person name="Jorgensen S.L."/>
            <person name="Zaremba-Niedzwiedzka K."/>
            <person name="Martijn J."/>
            <person name="Lind A.E."/>
            <person name="van Eijk R."/>
            <person name="Schleper C."/>
            <person name="Guy L."/>
            <person name="Ettema T.J."/>
        </authorList>
    </citation>
    <scope>NUCLEOTIDE SEQUENCE</scope>
</reference>